<dbReference type="InterPro" id="IPR024485">
    <property type="entry name" value="DUF2680"/>
</dbReference>
<dbReference type="AlphaFoldDB" id="A0A154BLQ3"/>
<keyword evidence="1" id="KW-0732">Signal</keyword>
<organism evidence="2 3">
    <name type="scientific">Anaerosporomusa subterranea</name>
    <dbReference type="NCBI Taxonomy" id="1794912"/>
    <lineage>
        <taxon>Bacteria</taxon>
        <taxon>Bacillati</taxon>
        <taxon>Bacillota</taxon>
        <taxon>Negativicutes</taxon>
        <taxon>Acetonemataceae</taxon>
        <taxon>Anaerosporomusa</taxon>
    </lineage>
</organism>
<gene>
    <name evidence="2" type="ORF">AXX12_15085</name>
</gene>
<feature type="chain" id="PRO_5007594756" description="DUF2680 domain-containing protein" evidence="1">
    <location>
        <begin position="24"/>
        <end position="101"/>
    </location>
</feature>
<reference evidence="2 3" key="1">
    <citation type="submission" date="2016-02" db="EMBL/GenBank/DDBJ databases">
        <title>Anaerosporomusa subterraneum gen. nov., sp. nov., a spore-forming obligate anaerobe isolated from saprolite.</title>
        <authorList>
            <person name="Choi J.K."/>
            <person name="Shah M."/>
            <person name="Yee N."/>
        </authorList>
    </citation>
    <scope>NUCLEOTIDE SEQUENCE [LARGE SCALE GENOMIC DNA]</scope>
    <source>
        <strain evidence="2 3">RU4</strain>
    </source>
</reference>
<accession>A0A154BLQ3</accession>
<dbReference type="RefSeq" id="WP_066245358.1">
    <property type="nucleotide sequence ID" value="NZ_LSGP01000026.1"/>
</dbReference>
<dbReference type="EMBL" id="LSGP01000026">
    <property type="protein sequence ID" value="KYZ74904.1"/>
    <property type="molecule type" value="Genomic_DNA"/>
</dbReference>
<dbReference type="Proteomes" id="UP000076268">
    <property type="component" value="Unassembled WGS sequence"/>
</dbReference>
<protein>
    <recommendedName>
        <fullName evidence="4">DUF2680 domain-containing protein</fullName>
    </recommendedName>
</protein>
<proteinExistence type="predicted"/>
<evidence type="ECO:0000313" key="2">
    <source>
        <dbReference type="EMBL" id="KYZ74904.1"/>
    </source>
</evidence>
<name>A0A154BLQ3_ANASB</name>
<evidence type="ECO:0008006" key="4">
    <source>
        <dbReference type="Google" id="ProtNLM"/>
    </source>
</evidence>
<dbReference type="Pfam" id="PF10925">
    <property type="entry name" value="DUF2680"/>
    <property type="match status" value="1"/>
</dbReference>
<sequence>MKKSWIFGIAALVVVMGASFALAATPAPQSMMGQGMDMTQMGEFHQQMVEQHVKDGVLTPEQAKSMNDHMTQMGSMMNSGIMGGNGSSMMGQGMMKAAPQQ</sequence>
<keyword evidence="3" id="KW-1185">Reference proteome</keyword>
<comment type="caution">
    <text evidence="2">The sequence shown here is derived from an EMBL/GenBank/DDBJ whole genome shotgun (WGS) entry which is preliminary data.</text>
</comment>
<evidence type="ECO:0000256" key="1">
    <source>
        <dbReference type="SAM" id="SignalP"/>
    </source>
</evidence>
<evidence type="ECO:0000313" key="3">
    <source>
        <dbReference type="Proteomes" id="UP000076268"/>
    </source>
</evidence>
<feature type="signal peptide" evidence="1">
    <location>
        <begin position="1"/>
        <end position="23"/>
    </location>
</feature>
<dbReference type="STRING" id="1794912.AXX12_15085"/>